<dbReference type="EMBL" id="PXOT01000015">
    <property type="protein sequence ID" value="PSG93427.1"/>
    <property type="molecule type" value="Genomic_DNA"/>
</dbReference>
<evidence type="ECO:0008006" key="4">
    <source>
        <dbReference type="Google" id="ProtNLM"/>
    </source>
</evidence>
<dbReference type="GO" id="GO:0006801">
    <property type="term" value="P:superoxide metabolic process"/>
    <property type="evidence" value="ECO:0007669"/>
    <property type="project" value="InterPro"/>
</dbReference>
<accession>A0A2T1NKI8</accession>
<protein>
    <recommendedName>
        <fullName evidence="4">CHRD domain-containing protein</fullName>
    </recommendedName>
</protein>
<dbReference type="RefSeq" id="WP_106676858.1">
    <property type="nucleotide sequence ID" value="NZ_JACHWV010000001.1"/>
</dbReference>
<reference evidence="2 3" key="1">
    <citation type="submission" date="2018-03" db="EMBL/GenBank/DDBJ databases">
        <title>Mesoflavibacter sp. HG37 and Mesoflavibacter sp. HG96 sp.nov., two marine bacteria isolated from seawater of Western Pacific Ocean.</title>
        <authorList>
            <person name="Cheng H."/>
            <person name="Wu Y.-H."/>
            <person name="Guo L.-L."/>
            <person name="Xu X.-W."/>
        </authorList>
    </citation>
    <scope>NUCLEOTIDE SEQUENCE [LARGE SCALE GENOMIC DNA]</scope>
    <source>
        <strain evidence="2 3">KCTC 42117</strain>
    </source>
</reference>
<proteinExistence type="inferred from homology"/>
<evidence type="ECO:0000313" key="3">
    <source>
        <dbReference type="Proteomes" id="UP000238430"/>
    </source>
</evidence>
<dbReference type="InterPro" id="IPR036423">
    <property type="entry name" value="SOD-like_Cu/Zn_dom_sf"/>
</dbReference>
<organism evidence="2 3">
    <name type="scientific">Mesoflavibacter zeaxanthinifaciens subsp. sabulilitoris</name>
    <dbReference type="NCBI Taxonomy" id="1520893"/>
    <lineage>
        <taxon>Bacteria</taxon>
        <taxon>Pseudomonadati</taxon>
        <taxon>Bacteroidota</taxon>
        <taxon>Flavobacteriia</taxon>
        <taxon>Flavobacteriales</taxon>
        <taxon>Flavobacteriaceae</taxon>
        <taxon>Mesoflavibacter</taxon>
    </lineage>
</organism>
<dbReference type="AlphaFoldDB" id="A0A2T1NKI8"/>
<evidence type="ECO:0000256" key="1">
    <source>
        <dbReference type="ARBA" id="ARBA00010457"/>
    </source>
</evidence>
<dbReference type="OrthoDB" id="1451403at2"/>
<name>A0A2T1NKI8_9FLAO</name>
<dbReference type="Proteomes" id="UP000238430">
    <property type="component" value="Unassembled WGS sequence"/>
</dbReference>
<comment type="similarity">
    <text evidence="1">Belongs to the Cu-Zn superoxide dismutase family.</text>
</comment>
<dbReference type="PROSITE" id="PS51257">
    <property type="entry name" value="PROKAR_LIPOPROTEIN"/>
    <property type="match status" value="1"/>
</dbReference>
<dbReference type="SUPFAM" id="SSF49329">
    <property type="entry name" value="Cu,Zn superoxide dismutase-like"/>
    <property type="match status" value="2"/>
</dbReference>
<evidence type="ECO:0000313" key="2">
    <source>
        <dbReference type="EMBL" id="PSG93427.1"/>
    </source>
</evidence>
<dbReference type="GO" id="GO:0046872">
    <property type="term" value="F:metal ion binding"/>
    <property type="evidence" value="ECO:0007669"/>
    <property type="project" value="InterPro"/>
</dbReference>
<gene>
    <name evidence="2" type="ORF">C7H61_02630</name>
</gene>
<keyword evidence="3" id="KW-1185">Reference proteome</keyword>
<sequence>MEILKKISILFSIFIIFSSCTKDDVEENVEIASKTYQLQSANGYSVSGTARFINNSNGTISVELNLTGTPSNAMLPAYIHSNTAAETGPISISLVTASGETGESFTTFNTKDDGTQISYQQLLNMDGYLTVRVDSNNSQIVAYVDIGQNELTQNTTSYTLQEVDLDGVLGNITFTERINGEALAVFNLSNLPSGGSHPAYIYSGDLANAPGSLIYAFNNVDGTTGKSFSNIAEDENGNPLLYQDLLTIDAYVDVVLSETTTNYHLAQGNIGSN</sequence>
<comment type="caution">
    <text evidence="2">The sequence shown here is derived from an EMBL/GenBank/DDBJ whole genome shotgun (WGS) entry which is preliminary data.</text>
</comment>